<dbReference type="HOGENOM" id="CLU_950125_0_0_1"/>
<keyword evidence="3" id="KW-1185">Reference proteome</keyword>
<evidence type="ECO:0000256" key="1">
    <source>
        <dbReference type="ARBA" id="ARBA00010568"/>
    </source>
</evidence>
<sequence>MMDTDVDYSTLDLIEQVARLRLNDAKEKKKNDGATGTVVRIENLSATFVQLQGEGSVKGFSFPVPVDPSYTRAMSGYTVSPPICIADGWVTCHFDAQTSTSENMEAFISRWRPSRTTNINTNTNLTSDGLGVEWIAVNRGIGSSCDPGHPPLISEMKAAFEVLARSHRKDGNITLTVSALDELARRYGVRSGKWLVFVDEAEVDEAWRVIVRLVCVERGRGLAKVSVGKGLGQRRVICVYVDDFGDVEEVMGLREDLRRVGVVQRIGFKLDAYSHLGIYSRNGWGISPNRYFE</sequence>
<name>A0A0D0CX18_9AGAR</name>
<accession>A0A0D0CX18</accession>
<reference evidence="2 3" key="1">
    <citation type="submission" date="2014-04" db="EMBL/GenBank/DDBJ databases">
        <title>Evolutionary Origins and Diversification of the Mycorrhizal Mutualists.</title>
        <authorList>
            <consortium name="DOE Joint Genome Institute"/>
            <consortium name="Mycorrhizal Genomics Consortium"/>
            <person name="Kohler A."/>
            <person name="Kuo A."/>
            <person name="Nagy L.G."/>
            <person name="Floudas D."/>
            <person name="Copeland A."/>
            <person name="Barry K.W."/>
            <person name="Cichocki N."/>
            <person name="Veneault-Fourrey C."/>
            <person name="LaButti K."/>
            <person name="Lindquist E.A."/>
            <person name="Lipzen A."/>
            <person name="Lundell T."/>
            <person name="Morin E."/>
            <person name="Murat C."/>
            <person name="Riley R."/>
            <person name="Ohm R."/>
            <person name="Sun H."/>
            <person name="Tunlid A."/>
            <person name="Henrissat B."/>
            <person name="Grigoriev I.V."/>
            <person name="Hibbett D.S."/>
            <person name="Martin F."/>
        </authorList>
    </citation>
    <scope>NUCLEOTIDE SEQUENCE [LARGE SCALE GENOMIC DNA]</scope>
    <source>
        <strain evidence="2 3">FD-317 M1</strain>
    </source>
</reference>
<dbReference type="Proteomes" id="UP000053593">
    <property type="component" value="Unassembled WGS sequence"/>
</dbReference>
<proteinExistence type="inferred from homology"/>
<dbReference type="PANTHER" id="PTHR31977">
    <property type="entry name" value="UPF0696 PROTEIN C11ORF68"/>
    <property type="match status" value="1"/>
</dbReference>
<comment type="similarity">
    <text evidence="1">Belongs to the UPF0696 family.</text>
</comment>
<protein>
    <submittedName>
        <fullName evidence="2">Uncharacterized protein</fullName>
    </submittedName>
</protein>
<gene>
    <name evidence="2" type="ORF">GYMLUDRAFT_200305</name>
</gene>
<dbReference type="PANTHER" id="PTHR31977:SF1">
    <property type="entry name" value="UPF0696 PROTEIN C11ORF68"/>
    <property type="match status" value="1"/>
</dbReference>
<dbReference type="AlphaFoldDB" id="A0A0D0CX18"/>
<dbReference type="InterPro" id="IPR015034">
    <property type="entry name" value="Bles03"/>
</dbReference>
<dbReference type="Pfam" id="PF08939">
    <property type="entry name" value="Bles03"/>
    <property type="match status" value="1"/>
</dbReference>
<organism evidence="2 3">
    <name type="scientific">Collybiopsis luxurians FD-317 M1</name>
    <dbReference type="NCBI Taxonomy" id="944289"/>
    <lineage>
        <taxon>Eukaryota</taxon>
        <taxon>Fungi</taxon>
        <taxon>Dikarya</taxon>
        <taxon>Basidiomycota</taxon>
        <taxon>Agaricomycotina</taxon>
        <taxon>Agaricomycetes</taxon>
        <taxon>Agaricomycetidae</taxon>
        <taxon>Agaricales</taxon>
        <taxon>Marasmiineae</taxon>
        <taxon>Omphalotaceae</taxon>
        <taxon>Collybiopsis</taxon>
        <taxon>Collybiopsis luxurians</taxon>
    </lineage>
</organism>
<evidence type="ECO:0000313" key="3">
    <source>
        <dbReference type="Proteomes" id="UP000053593"/>
    </source>
</evidence>
<evidence type="ECO:0000313" key="2">
    <source>
        <dbReference type="EMBL" id="KIK60718.1"/>
    </source>
</evidence>
<dbReference type="OrthoDB" id="10067381at2759"/>
<dbReference type="Gene3D" id="3.30.760.10">
    <property type="entry name" value="RNA Cap, Translation Initiation Factor Eif4e"/>
    <property type="match status" value="1"/>
</dbReference>
<dbReference type="SUPFAM" id="SSF55418">
    <property type="entry name" value="eIF4e-like"/>
    <property type="match status" value="1"/>
</dbReference>
<dbReference type="EMBL" id="KN834774">
    <property type="protein sequence ID" value="KIK60718.1"/>
    <property type="molecule type" value="Genomic_DNA"/>
</dbReference>
<dbReference type="InterPro" id="IPR023398">
    <property type="entry name" value="TIF_eIF4e-like"/>
</dbReference>